<evidence type="ECO:0000256" key="4">
    <source>
        <dbReference type="ARBA" id="ARBA00013081"/>
    </source>
</evidence>
<dbReference type="AlphaFoldDB" id="A0AAD5ZTL9"/>
<feature type="domain" description="FHA" evidence="13">
    <location>
        <begin position="220"/>
        <end position="271"/>
    </location>
</feature>
<evidence type="ECO:0000256" key="5">
    <source>
        <dbReference type="ARBA" id="ARBA00022723"/>
    </source>
</evidence>
<keyword evidence="6" id="KW-0378">Hydrolase</keyword>
<reference evidence="15 16" key="1">
    <citation type="journal article" date="2022" name="Cell">
        <title>Repeat-based holocentromeres influence genome architecture and karyotype evolution.</title>
        <authorList>
            <person name="Hofstatter P.G."/>
            <person name="Thangavel G."/>
            <person name="Lux T."/>
            <person name="Neumann P."/>
            <person name="Vondrak T."/>
            <person name="Novak P."/>
            <person name="Zhang M."/>
            <person name="Costa L."/>
            <person name="Castellani M."/>
            <person name="Scott A."/>
            <person name="Toegelov H."/>
            <person name="Fuchs J."/>
            <person name="Mata-Sucre Y."/>
            <person name="Dias Y."/>
            <person name="Vanzela A.L.L."/>
            <person name="Huettel B."/>
            <person name="Almeida C.C.S."/>
            <person name="Simkova H."/>
            <person name="Souza G."/>
            <person name="Pedrosa-Harand A."/>
            <person name="Macas J."/>
            <person name="Mayer K.F.X."/>
            <person name="Houben A."/>
            <person name="Marques A."/>
        </authorList>
    </citation>
    <scope>NUCLEOTIDE SEQUENCE [LARGE SCALE GENOMIC DNA]</scope>
    <source>
        <strain evidence="15">RhyTen1mFocal</strain>
    </source>
</reference>
<dbReference type="InterPro" id="IPR000253">
    <property type="entry name" value="FHA_dom"/>
</dbReference>
<evidence type="ECO:0000256" key="9">
    <source>
        <dbReference type="ARBA" id="ARBA00023211"/>
    </source>
</evidence>
<protein>
    <recommendedName>
        <fullName evidence="4">protein-serine/threonine phosphatase</fullName>
        <ecNumber evidence="4">3.1.3.16</ecNumber>
    </recommendedName>
</protein>
<comment type="catalytic activity">
    <reaction evidence="11">
        <text>O-phospho-L-threonyl-[protein] + H2O = L-threonyl-[protein] + phosphate</text>
        <dbReference type="Rhea" id="RHEA:47004"/>
        <dbReference type="Rhea" id="RHEA-COMP:11060"/>
        <dbReference type="Rhea" id="RHEA-COMP:11605"/>
        <dbReference type="ChEBI" id="CHEBI:15377"/>
        <dbReference type="ChEBI" id="CHEBI:30013"/>
        <dbReference type="ChEBI" id="CHEBI:43474"/>
        <dbReference type="ChEBI" id="CHEBI:61977"/>
        <dbReference type="EC" id="3.1.3.16"/>
    </reaction>
</comment>
<keyword evidence="16" id="KW-1185">Reference proteome</keyword>
<dbReference type="EC" id="3.1.3.16" evidence="4"/>
<dbReference type="GO" id="GO:0004722">
    <property type="term" value="F:protein serine/threonine phosphatase activity"/>
    <property type="evidence" value="ECO:0007669"/>
    <property type="project" value="UniProtKB-EC"/>
</dbReference>
<proteinExistence type="inferred from homology"/>
<dbReference type="EMBL" id="JAMRDG010000001">
    <property type="protein sequence ID" value="KAJ3703776.1"/>
    <property type="molecule type" value="Genomic_DNA"/>
</dbReference>
<evidence type="ECO:0000256" key="11">
    <source>
        <dbReference type="ARBA" id="ARBA00048336"/>
    </source>
</evidence>
<organism evidence="15 16">
    <name type="scientific">Rhynchospora tenuis</name>
    <dbReference type="NCBI Taxonomy" id="198213"/>
    <lineage>
        <taxon>Eukaryota</taxon>
        <taxon>Viridiplantae</taxon>
        <taxon>Streptophyta</taxon>
        <taxon>Embryophyta</taxon>
        <taxon>Tracheophyta</taxon>
        <taxon>Spermatophyta</taxon>
        <taxon>Magnoliopsida</taxon>
        <taxon>Liliopsida</taxon>
        <taxon>Poales</taxon>
        <taxon>Cyperaceae</taxon>
        <taxon>Cyperoideae</taxon>
        <taxon>Rhynchosporeae</taxon>
        <taxon>Rhynchospora</taxon>
    </lineage>
</organism>
<comment type="cofactor">
    <cofactor evidence="2">
        <name>Mg(2+)</name>
        <dbReference type="ChEBI" id="CHEBI:18420"/>
    </cofactor>
</comment>
<dbReference type="GO" id="GO:0046872">
    <property type="term" value="F:metal ion binding"/>
    <property type="evidence" value="ECO:0007669"/>
    <property type="project" value="UniProtKB-KW"/>
</dbReference>
<evidence type="ECO:0000313" key="15">
    <source>
        <dbReference type="EMBL" id="KAJ3703776.1"/>
    </source>
</evidence>
<evidence type="ECO:0000259" key="14">
    <source>
        <dbReference type="PROSITE" id="PS51746"/>
    </source>
</evidence>
<dbReference type="CDD" id="cd00143">
    <property type="entry name" value="PP2Cc"/>
    <property type="match status" value="1"/>
</dbReference>
<evidence type="ECO:0000256" key="3">
    <source>
        <dbReference type="ARBA" id="ARBA00006702"/>
    </source>
</evidence>
<feature type="transmembrane region" description="Helical" evidence="12">
    <location>
        <begin position="38"/>
        <end position="61"/>
    </location>
</feature>
<dbReference type="Pfam" id="PF00481">
    <property type="entry name" value="PP2C"/>
    <property type="match status" value="1"/>
</dbReference>
<comment type="similarity">
    <text evidence="3">Belongs to the PP2C family.</text>
</comment>
<sequence length="619" mass="67234">MRGFGSASPETPLLASLSHPFSLLKNSRDVLLSLVPSLMAGSLFFLLLLAFLLLLFLLLVCRPWRFFVRSSRPVETDDVTSPLISENLDGFLGQNNGLARSISEQRQVIQIDENGSSIRNHGFVSRKRAYSVQPAIIQEESTLIDYENDVHEVGSTLKRNAFGSWCPPDSKHLKQHGRNFAAPSNDAKFPQISTLSLEVISGPSSGLSMSITSATSLATLTIGRVPPSSLILKDSEVSGKHAVVNFNYETQKWEITDLGSLNGTFLNSTAIHHPDVGSRKHGSANTLSSGDVITLGTSSKVLVHISQDKLENSLDGRVGKNSLNEILPNHNLQSPGIGMASDPMARRRGGKALPMEDIGVSLYPLPGVDKFGLVGVFDGHGGSGAAKTASKAFPENIVKILSQSGAKEKVISSSDASGILQEAFAFTEAQMKHHEYEGCTATVLLIWSGSNEDLFAQCANLGDSECVMYIDGKQIVMTEIHKVDSVGERARIAQTGNPLKDGESRIAGLNLCRMLGDSFLKAQDQRFISEPYVSKPVHVTKESTAFALVASDGLWDVLRPNQAVQFVLENKVKMKGQENDAEIIAKSVVKEAEERRTKDNTTVVYVDFDTLRTYFSSIL</sequence>
<keyword evidence="5" id="KW-0479">Metal-binding</keyword>
<evidence type="ECO:0000256" key="8">
    <source>
        <dbReference type="ARBA" id="ARBA00022912"/>
    </source>
</evidence>
<dbReference type="PROSITE" id="PS50006">
    <property type="entry name" value="FHA_DOMAIN"/>
    <property type="match status" value="1"/>
</dbReference>
<name>A0AAD5ZTL9_9POAL</name>
<dbReference type="PANTHER" id="PTHR13832:SF643">
    <property type="entry name" value="PROTEIN PHOSPHATASE 2C-RELATED"/>
    <property type="match status" value="1"/>
</dbReference>
<evidence type="ECO:0000313" key="16">
    <source>
        <dbReference type="Proteomes" id="UP001210211"/>
    </source>
</evidence>
<dbReference type="Pfam" id="PF00498">
    <property type="entry name" value="FHA"/>
    <property type="match status" value="1"/>
</dbReference>
<keyword evidence="8" id="KW-0904">Protein phosphatase</keyword>
<comment type="cofactor">
    <cofactor evidence="1">
        <name>Mn(2+)</name>
        <dbReference type="ChEBI" id="CHEBI:29035"/>
    </cofactor>
</comment>
<accession>A0AAD5ZTL9</accession>
<comment type="catalytic activity">
    <reaction evidence="10">
        <text>O-phospho-L-seryl-[protein] + H2O = L-seryl-[protein] + phosphate</text>
        <dbReference type="Rhea" id="RHEA:20629"/>
        <dbReference type="Rhea" id="RHEA-COMP:9863"/>
        <dbReference type="Rhea" id="RHEA-COMP:11604"/>
        <dbReference type="ChEBI" id="CHEBI:15377"/>
        <dbReference type="ChEBI" id="CHEBI:29999"/>
        <dbReference type="ChEBI" id="CHEBI:43474"/>
        <dbReference type="ChEBI" id="CHEBI:83421"/>
        <dbReference type="EC" id="3.1.3.16"/>
    </reaction>
</comment>
<dbReference type="InterPro" id="IPR001932">
    <property type="entry name" value="PPM-type_phosphatase-like_dom"/>
</dbReference>
<evidence type="ECO:0000256" key="1">
    <source>
        <dbReference type="ARBA" id="ARBA00001936"/>
    </source>
</evidence>
<dbReference type="SUPFAM" id="SSF49879">
    <property type="entry name" value="SMAD/FHA domain"/>
    <property type="match status" value="1"/>
</dbReference>
<comment type="caution">
    <text evidence="15">The sequence shown here is derived from an EMBL/GenBank/DDBJ whole genome shotgun (WGS) entry which is preliminary data.</text>
</comment>
<keyword evidence="9" id="KW-0464">Manganese</keyword>
<keyword evidence="12" id="KW-0472">Membrane</keyword>
<dbReference type="SUPFAM" id="SSF81606">
    <property type="entry name" value="PP2C-like"/>
    <property type="match status" value="1"/>
</dbReference>
<keyword evidence="12" id="KW-0812">Transmembrane</keyword>
<evidence type="ECO:0000256" key="10">
    <source>
        <dbReference type="ARBA" id="ARBA00047761"/>
    </source>
</evidence>
<dbReference type="Gene3D" id="3.60.40.10">
    <property type="entry name" value="PPM-type phosphatase domain"/>
    <property type="match status" value="1"/>
</dbReference>
<feature type="domain" description="PPM-type phosphatase" evidence="14">
    <location>
        <begin position="336"/>
        <end position="608"/>
    </location>
</feature>
<evidence type="ECO:0000256" key="7">
    <source>
        <dbReference type="ARBA" id="ARBA00022842"/>
    </source>
</evidence>
<dbReference type="Proteomes" id="UP001210211">
    <property type="component" value="Unassembled WGS sequence"/>
</dbReference>
<dbReference type="Gene3D" id="2.60.200.20">
    <property type="match status" value="1"/>
</dbReference>
<dbReference type="PANTHER" id="PTHR13832">
    <property type="entry name" value="PROTEIN PHOSPHATASE 2C"/>
    <property type="match status" value="1"/>
</dbReference>
<evidence type="ECO:0000256" key="12">
    <source>
        <dbReference type="SAM" id="Phobius"/>
    </source>
</evidence>
<dbReference type="InterPro" id="IPR000222">
    <property type="entry name" value="PP2C_BS"/>
</dbReference>
<dbReference type="CDD" id="cd22678">
    <property type="entry name" value="FHA_PP2C70-like"/>
    <property type="match status" value="1"/>
</dbReference>
<evidence type="ECO:0000256" key="6">
    <source>
        <dbReference type="ARBA" id="ARBA00022801"/>
    </source>
</evidence>
<evidence type="ECO:0000259" key="13">
    <source>
        <dbReference type="PROSITE" id="PS50006"/>
    </source>
</evidence>
<dbReference type="SMART" id="SM00240">
    <property type="entry name" value="FHA"/>
    <property type="match status" value="1"/>
</dbReference>
<keyword evidence="12" id="KW-1133">Transmembrane helix</keyword>
<keyword evidence="7" id="KW-0460">Magnesium</keyword>
<dbReference type="InterPro" id="IPR036457">
    <property type="entry name" value="PPM-type-like_dom_sf"/>
</dbReference>
<dbReference type="SMART" id="SM00332">
    <property type="entry name" value="PP2Cc"/>
    <property type="match status" value="1"/>
</dbReference>
<gene>
    <name evidence="15" type="ORF">LUZ61_007481</name>
</gene>
<dbReference type="PROSITE" id="PS51746">
    <property type="entry name" value="PPM_2"/>
    <property type="match status" value="1"/>
</dbReference>
<dbReference type="InterPro" id="IPR015655">
    <property type="entry name" value="PP2C"/>
</dbReference>
<evidence type="ECO:0000256" key="2">
    <source>
        <dbReference type="ARBA" id="ARBA00001946"/>
    </source>
</evidence>
<dbReference type="InterPro" id="IPR008984">
    <property type="entry name" value="SMAD_FHA_dom_sf"/>
</dbReference>
<dbReference type="PROSITE" id="PS01032">
    <property type="entry name" value="PPM_1"/>
    <property type="match status" value="1"/>
</dbReference>